<name>A0A0C9WQ82_9AGAR</name>
<dbReference type="EMBL" id="KN839062">
    <property type="protein sequence ID" value="KIJ91059.1"/>
    <property type="molecule type" value="Genomic_DNA"/>
</dbReference>
<dbReference type="OrthoDB" id="2996139at2759"/>
<dbReference type="Proteomes" id="UP000054477">
    <property type="component" value="Unassembled WGS sequence"/>
</dbReference>
<keyword evidence="3" id="KW-1185">Reference proteome</keyword>
<gene>
    <name evidence="2" type="ORF">K443DRAFT_35610</name>
    <name evidence="1" type="ORF">K443DRAFT_78188</name>
</gene>
<feature type="non-terminal residue" evidence="2">
    <location>
        <position position="1"/>
    </location>
</feature>
<proteinExistence type="predicted"/>
<dbReference type="AlphaFoldDB" id="A0A0C9WQ82"/>
<dbReference type="EMBL" id="KN838855">
    <property type="protein sequence ID" value="KIJ93260.1"/>
    <property type="molecule type" value="Genomic_DNA"/>
</dbReference>
<reference evidence="2 3" key="1">
    <citation type="submission" date="2014-04" db="EMBL/GenBank/DDBJ databases">
        <authorList>
            <consortium name="DOE Joint Genome Institute"/>
            <person name="Kuo A."/>
            <person name="Kohler A."/>
            <person name="Nagy L.G."/>
            <person name="Floudas D."/>
            <person name="Copeland A."/>
            <person name="Barry K.W."/>
            <person name="Cichocki N."/>
            <person name="Veneault-Fourrey C."/>
            <person name="LaButti K."/>
            <person name="Lindquist E.A."/>
            <person name="Lipzen A."/>
            <person name="Lundell T."/>
            <person name="Morin E."/>
            <person name="Murat C."/>
            <person name="Sun H."/>
            <person name="Tunlid A."/>
            <person name="Henrissat B."/>
            <person name="Grigoriev I.V."/>
            <person name="Hibbett D.S."/>
            <person name="Martin F."/>
            <person name="Nordberg H.P."/>
            <person name="Cantor M.N."/>
            <person name="Hua S.X."/>
        </authorList>
    </citation>
    <scope>NUCLEOTIDE SEQUENCE [LARGE SCALE GENOMIC DNA]</scope>
    <source>
        <strain evidence="2 3">LaAM-08-1</strain>
    </source>
</reference>
<reference evidence="2" key="3">
    <citation type="submission" date="2015-02" db="EMBL/GenBank/DDBJ databases">
        <title>Evolutionary Origins and Diversification of the Mycorrhizal Mutualists.</title>
        <authorList>
            <consortium name="DOE Joint Genome Institute"/>
            <consortium name="Mycorrhizal Genomics Consortium"/>
            <person name="Kohler A."/>
            <person name="Kuo A."/>
            <person name="Nagy L.G."/>
            <person name="Floudas D."/>
            <person name="Copeland A."/>
            <person name="Barry K.W."/>
            <person name="Cichocki N."/>
            <person name="Veneault-Fourrey C."/>
            <person name="LaButti K."/>
            <person name="Lindquist E.A."/>
            <person name="Lipzen A."/>
            <person name="Lundell T."/>
            <person name="Morin E."/>
            <person name="Murat C."/>
            <person name="Riley R."/>
            <person name="Ohm R."/>
            <person name="Sun H."/>
            <person name="Tunlid A."/>
            <person name="Henrissat B."/>
            <person name="Grigoriev I.V."/>
            <person name="Hibbett D.S."/>
            <person name="Martin F."/>
        </authorList>
    </citation>
    <scope>NUCLEOTIDE SEQUENCE</scope>
    <source>
        <strain evidence="2">LaAM-08-1</strain>
    </source>
</reference>
<accession>A0A0C9WQ82</accession>
<evidence type="ECO:0000313" key="2">
    <source>
        <dbReference type="EMBL" id="KIJ93260.1"/>
    </source>
</evidence>
<protein>
    <submittedName>
        <fullName evidence="2">Uncharacterized protein</fullName>
    </submittedName>
</protein>
<feature type="non-terminal residue" evidence="2">
    <location>
        <position position="84"/>
    </location>
</feature>
<dbReference type="HOGENOM" id="CLU_2533625_0_0_1"/>
<evidence type="ECO:0000313" key="1">
    <source>
        <dbReference type="EMBL" id="KIJ91059.1"/>
    </source>
</evidence>
<evidence type="ECO:0000313" key="3">
    <source>
        <dbReference type="Proteomes" id="UP000054477"/>
    </source>
</evidence>
<organism evidence="2 3">
    <name type="scientific">Laccaria amethystina LaAM-08-1</name>
    <dbReference type="NCBI Taxonomy" id="1095629"/>
    <lineage>
        <taxon>Eukaryota</taxon>
        <taxon>Fungi</taxon>
        <taxon>Dikarya</taxon>
        <taxon>Basidiomycota</taxon>
        <taxon>Agaricomycotina</taxon>
        <taxon>Agaricomycetes</taxon>
        <taxon>Agaricomycetidae</taxon>
        <taxon>Agaricales</taxon>
        <taxon>Agaricineae</taxon>
        <taxon>Hydnangiaceae</taxon>
        <taxon>Laccaria</taxon>
    </lineage>
</organism>
<reference evidence="3" key="2">
    <citation type="submission" date="2015-01" db="EMBL/GenBank/DDBJ databases">
        <title>Evolutionary Origins and Diversification of the Mycorrhizal Mutualists.</title>
        <authorList>
            <consortium name="DOE Joint Genome Institute"/>
            <consortium name="Mycorrhizal Genomics Consortium"/>
            <person name="Kohler A."/>
            <person name="Kuo A."/>
            <person name="Nagy L.G."/>
            <person name="Floudas D."/>
            <person name="Copeland A."/>
            <person name="Barry K.W."/>
            <person name="Cichocki N."/>
            <person name="Veneault-Fourrey C."/>
            <person name="LaButti K."/>
            <person name="Lindquist E.A."/>
            <person name="Lipzen A."/>
            <person name="Lundell T."/>
            <person name="Morin E."/>
            <person name="Murat C."/>
            <person name="Riley R."/>
            <person name="Ohm R."/>
            <person name="Sun H."/>
            <person name="Tunlid A."/>
            <person name="Henrissat B."/>
            <person name="Grigoriev I.V."/>
            <person name="Hibbett D.S."/>
            <person name="Martin F."/>
        </authorList>
    </citation>
    <scope>NUCLEOTIDE SEQUENCE [LARGE SCALE GENOMIC DNA]</scope>
    <source>
        <strain evidence="3">LaAM-08-1</strain>
    </source>
</reference>
<sequence>SSSVVTETGVWFSVLRSHQVSKACLAHTINKSPDSHFVIPSSSDTSLNATLGVPMPTPGTPGAPKFKGKHVSDFLDALEQHADS</sequence>